<accession>A0AAD5SXH7</accession>
<dbReference type="SMART" id="SM01385">
    <property type="entry name" value="DSS1_SEM1"/>
    <property type="match status" value="1"/>
</dbReference>
<evidence type="ECO:0000256" key="1">
    <source>
        <dbReference type="ARBA" id="ARBA00034491"/>
    </source>
</evidence>
<comment type="function">
    <text evidence="2">Component of the 26S proteasome, a multiprotein complex involved in the ATP-dependent degradation of ubiquitinated proteins.</text>
</comment>
<dbReference type="GO" id="GO:0008541">
    <property type="term" value="C:proteasome regulatory particle, lid subcomplex"/>
    <property type="evidence" value="ECO:0007669"/>
    <property type="project" value="UniProtKB-UniRule"/>
</dbReference>
<dbReference type="AlphaFoldDB" id="A0AAD5SXH7"/>
<dbReference type="EMBL" id="JADGJH010001718">
    <property type="protein sequence ID" value="KAJ3110535.1"/>
    <property type="molecule type" value="Genomic_DNA"/>
</dbReference>
<evidence type="ECO:0000256" key="2">
    <source>
        <dbReference type="RuleBase" id="RU369057"/>
    </source>
</evidence>
<dbReference type="PANTHER" id="PTHR16771:SF0">
    <property type="entry name" value="26S PROTEASOME COMPLEX SUBUNIT SEM1"/>
    <property type="match status" value="1"/>
</dbReference>
<evidence type="ECO:0000256" key="3">
    <source>
        <dbReference type="SAM" id="MobiDB-lite"/>
    </source>
</evidence>
<keyword evidence="2" id="KW-0647">Proteasome</keyword>
<sequence length="79" mass="9145">MAGKDNVKPEQPQEPKKKNTIEEDDEFEDFPAHSWEHVAAAERNLNAWEDVWEDDDEEEDFAVLLALVSCFLLFTGHLN</sequence>
<dbReference type="GO" id="GO:0043248">
    <property type="term" value="P:proteasome assembly"/>
    <property type="evidence" value="ECO:0007669"/>
    <property type="project" value="UniProtKB-UniRule"/>
</dbReference>
<gene>
    <name evidence="4" type="ORF">HK100_003002</name>
</gene>
<feature type="compositionally biased region" description="Basic and acidic residues" evidence="3">
    <location>
        <begin position="1"/>
        <end position="21"/>
    </location>
</feature>
<dbReference type="GO" id="GO:0006406">
    <property type="term" value="P:mRNA export from nucleus"/>
    <property type="evidence" value="ECO:0007669"/>
    <property type="project" value="UniProtKB-UniRule"/>
</dbReference>
<comment type="subcellular location">
    <subcellularLocation>
        <location evidence="2">Nucleus</location>
    </subcellularLocation>
</comment>
<comment type="caution">
    <text evidence="4">The sequence shown here is derived from an EMBL/GenBank/DDBJ whole genome shotgun (WGS) entry which is preliminary data.</text>
</comment>
<dbReference type="GO" id="GO:0005634">
    <property type="term" value="C:nucleus"/>
    <property type="evidence" value="ECO:0007669"/>
    <property type="project" value="UniProtKB-SubCell"/>
</dbReference>
<keyword evidence="2" id="KW-0539">Nucleus</keyword>
<feature type="region of interest" description="Disordered" evidence="3">
    <location>
        <begin position="1"/>
        <end position="28"/>
    </location>
</feature>
<dbReference type="Pfam" id="PF05160">
    <property type="entry name" value="DSS1_SEM1"/>
    <property type="match status" value="1"/>
</dbReference>
<protein>
    <recommendedName>
        <fullName evidence="2">26S proteasome complex subunit SEM1</fullName>
    </recommendedName>
</protein>
<evidence type="ECO:0000313" key="5">
    <source>
        <dbReference type="Proteomes" id="UP001211907"/>
    </source>
</evidence>
<organism evidence="4 5">
    <name type="scientific">Physocladia obscura</name>
    <dbReference type="NCBI Taxonomy" id="109957"/>
    <lineage>
        <taxon>Eukaryota</taxon>
        <taxon>Fungi</taxon>
        <taxon>Fungi incertae sedis</taxon>
        <taxon>Chytridiomycota</taxon>
        <taxon>Chytridiomycota incertae sedis</taxon>
        <taxon>Chytridiomycetes</taxon>
        <taxon>Chytridiales</taxon>
        <taxon>Chytriomycetaceae</taxon>
        <taxon>Physocladia</taxon>
    </lineage>
</organism>
<dbReference type="PANTHER" id="PTHR16771">
    <property type="entry name" value="26 PROTEASOME COMPLEX SUBUNIT DSS1"/>
    <property type="match status" value="1"/>
</dbReference>
<dbReference type="GO" id="GO:0000724">
    <property type="term" value="P:double-strand break repair via homologous recombination"/>
    <property type="evidence" value="ECO:0007669"/>
    <property type="project" value="TreeGrafter"/>
</dbReference>
<dbReference type="InterPro" id="IPR007834">
    <property type="entry name" value="DSS1_SEM1"/>
</dbReference>
<dbReference type="Proteomes" id="UP001211907">
    <property type="component" value="Unassembled WGS sequence"/>
</dbReference>
<name>A0AAD5SXH7_9FUNG</name>
<proteinExistence type="inferred from homology"/>
<comment type="similarity">
    <text evidence="1 2">Belongs to the DSS1/SEM1 family.</text>
</comment>
<keyword evidence="5" id="KW-1185">Reference proteome</keyword>
<evidence type="ECO:0000313" key="4">
    <source>
        <dbReference type="EMBL" id="KAJ3110535.1"/>
    </source>
</evidence>
<reference evidence="4" key="1">
    <citation type="submission" date="2020-05" db="EMBL/GenBank/DDBJ databases">
        <title>Phylogenomic resolution of chytrid fungi.</title>
        <authorList>
            <person name="Stajich J.E."/>
            <person name="Amses K."/>
            <person name="Simmons R."/>
            <person name="Seto K."/>
            <person name="Myers J."/>
            <person name="Bonds A."/>
            <person name="Quandt C.A."/>
            <person name="Barry K."/>
            <person name="Liu P."/>
            <person name="Grigoriev I."/>
            <person name="Longcore J.E."/>
            <person name="James T.Y."/>
        </authorList>
    </citation>
    <scope>NUCLEOTIDE SEQUENCE</scope>
    <source>
        <strain evidence="4">JEL0513</strain>
    </source>
</reference>